<dbReference type="InterPro" id="IPR036388">
    <property type="entry name" value="WH-like_DNA-bd_sf"/>
</dbReference>
<dbReference type="InterPro" id="IPR028349">
    <property type="entry name" value="PafC-like"/>
</dbReference>
<dbReference type="Pfam" id="PF08279">
    <property type="entry name" value="HTH_11"/>
    <property type="match status" value="1"/>
</dbReference>
<dbReference type="Proteomes" id="UP000182264">
    <property type="component" value="Chromosome"/>
</dbReference>
<gene>
    <name evidence="4" type="ORF">A7E75_00570</name>
</gene>
<dbReference type="PANTHER" id="PTHR34580">
    <property type="match status" value="1"/>
</dbReference>
<evidence type="ECO:0000256" key="1">
    <source>
        <dbReference type="ARBA" id="ARBA00023015"/>
    </source>
</evidence>
<evidence type="ECO:0000313" key="5">
    <source>
        <dbReference type="Proteomes" id="UP000182264"/>
    </source>
</evidence>
<dbReference type="SUPFAM" id="SSF46785">
    <property type="entry name" value="Winged helix' DNA-binding domain"/>
    <property type="match status" value="1"/>
</dbReference>
<dbReference type="KEGG" id="pace:A6070_09180"/>
<dbReference type="PIRSF" id="PIRSF016838">
    <property type="entry name" value="PafC"/>
    <property type="match status" value="1"/>
</dbReference>
<dbReference type="AlphaFoldDB" id="A0A1L3GCM0"/>
<keyword evidence="2" id="KW-0804">Transcription</keyword>
<dbReference type="EMBL" id="CP015518">
    <property type="protein sequence ID" value="APG23682.1"/>
    <property type="molecule type" value="Genomic_DNA"/>
</dbReference>
<dbReference type="InterPro" id="IPR026881">
    <property type="entry name" value="WYL_dom"/>
</dbReference>
<dbReference type="PANTHER" id="PTHR34580:SF1">
    <property type="entry name" value="PROTEIN PAFC"/>
    <property type="match status" value="1"/>
</dbReference>
<protein>
    <submittedName>
        <fullName evidence="4">Transcriptional regulator</fullName>
    </submittedName>
</protein>
<dbReference type="InterPro" id="IPR013196">
    <property type="entry name" value="HTH_11"/>
</dbReference>
<evidence type="ECO:0000313" key="4">
    <source>
        <dbReference type="EMBL" id="APG23682.1"/>
    </source>
</evidence>
<sequence length="338" mass="38925">MTAAKADGRGRPPRKYSQAARLHDLVRMLEARHGSTVEELAEECGVNRRTVYRDLQAIQEAGYPLVKEFSGDGRILYRFVSGFSRIPPITFSLSELMTLYLCRSQLGLLEGTPFIDDLDAVFGRIRASLPPRSVAHLERLSQTVTPMFQGRRDYSGKRDILEALRRALLYQYRCSLRYAPARRPAADYLCDPYTLLFFKDALYLVGYVHNRKAMRRFLVDRIETVQVLEGRFEMPEKFDLDAVDRQAFGMVGDKPQLIRIRFFPEVAHLIRERRWHPTQNLDEQPDGSLILSLRAGGHKEILAWLYSFLPHLEVLAPDALRQDFIAGLQKPLDRMAQL</sequence>
<name>A0A1L3GCM0_SYNAC</name>
<keyword evidence="1" id="KW-0805">Transcription regulation</keyword>
<dbReference type="Pfam" id="PF13280">
    <property type="entry name" value="WYL"/>
    <property type="match status" value="1"/>
</dbReference>
<keyword evidence="5" id="KW-1185">Reference proteome</keyword>
<dbReference type="Pfam" id="PF25583">
    <property type="entry name" value="WCX"/>
    <property type="match status" value="1"/>
</dbReference>
<dbReference type="PROSITE" id="PS52050">
    <property type="entry name" value="WYL"/>
    <property type="match status" value="1"/>
</dbReference>
<evidence type="ECO:0000259" key="3">
    <source>
        <dbReference type="PROSITE" id="PS51000"/>
    </source>
</evidence>
<dbReference type="InterPro" id="IPR057727">
    <property type="entry name" value="WCX_dom"/>
</dbReference>
<dbReference type="InterPro" id="IPR036390">
    <property type="entry name" value="WH_DNA-bd_sf"/>
</dbReference>
<accession>A0A1L3GCM0</accession>
<organism evidence="4 5">
    <name type="scientific">Syntrophotalea acetylenica</name>
    <name type="common">Pelobacter acetylenicus</name>
    <dbReference type="NCBI Taxonomy" id="29542"/>
    <lineage>
        <taxon>Bacteria</taxon>
        <taxon>Pseudomonadati</taxon>
        <taxon>Thermodesulfobacteriota</taxon>
        <taxon>Desulfuromonadia</taxon>
        <taxon>Desulfuromonadales</taxon>
        <taxon>Syntrophotaleaceae</taxon>
        <taxon>Syntrophotalea</taxon>
    </lineage>
</organism>
<dbReference type="STRING" id="29542.A6070_09180"/>
<dbReference type="RefSeq" id="WP_072285491.1">
    <property type="nucleotide sequence ID" value="NZ_CP015455.1"/>
</dbReference>
<feature type="domain" description="HTH deoR-type" evidence="3">
    <location>
        <begin position="18"/>
        <end position="75"/>
    </location>
</feature>
<proteinExistence type="predicted"/>
<dbReference type="InterPro" id="IPR051534">
    <property type="entry name" value="CBASS_pafABC_assoc_protein"/>
</dbReference>
<dbReference type="Gene3D" id="1.10.10.10">
    <property type="entry name" value="Winged helix-like DNA-binding domain superfamily/Winged helix DNA-binding domain"/>
    <property type="match status" value="1"/>
</dbReference>
<reference evidence="4 5" key="1">
    <citation type="journal article" date="2017" name="Genome Announc.">
        <title>Complete Genome Sequences of Two Acetylene-Fermenting Pelobacter acetylenicus Strains.</title>
        <authorList>
            <person name="Sutton J.M."/>
            <person name="Baesman S.M."/>
            <person name="Fierst J.L."/>
            <person name="Poret-Peterson A.T."/>
            <person name="Oremland R.S."/>
            <person name="Dunlap D.S."/>
            <person name="Akob D.M."/>
        </authorList>
    </citation>
    <scope>NUCLEOTIDE SEQUENCE [LARGE SCALE GENOMIC DNA]</scope>
    <source>
        <strain evidence="4 5">DSM 3247</strain>
    </source>
</reference>
<dbReference type="GO" id="GO:0003700">
    <property type="term" value="F:DNA-binding transcription factor activity"/>
    <property type="evidence" value="ECO:0007669"/>
    <property type="project" value="InterPro"/>
</dbReference>
<dbReference type="PROSITE" id="PS51000">
    <property type="entry name" value="HTH_DEOR_2"/>
    <property type="match status" value="1"/>
</dbReference>
<dbReference type="InterPro" id="IPR001034">
    <property type="entry name" value="DeoR_HTH"/>
</dbReference>
<evidence type="ECO:0000256" key="2">
    <source>
        <dbReference type="ARBA" id="ARBA00023163"/>
    </source>
</evidence>